<evidence type="ECO:0000313" key="1">
    <source>
        <dbReference type="EMBL" id="KAF9691051.1"/>
    </source>
</evidence>
<proteinExistence type="predicted"/>
<dbReference type="AlphaFoldDB" id="A0A8H7ITJ3"/>
<comment type="caution">
    <text evidence="1">The sequence shown here is derived from an EMBL/GenBank/DDBJ whole genome shotgun (WGS) entry which is preliminary data.</text>
</comment>
<dbReference type="Proteomes" id="UP000651452">
    <property type="component" value="Unassembled WGS sequence"/>
</dbReference>
<dbReference type="EMBL" id="RZGK01000022">
    <property type="protein sequence ID" value="KAF9691051.1"/>
    <property type="molecule type" value="Genomic_DNA"/>
</dbReference>
<gene>
    <name evidence="1" type="ORF">EKO04_011204</name>
</gene>
<name>A0A8H7ITJ3_9PLEO</name>
<keyword evidence="2" id="KW-1185">Reference proteome</keyword>
<organism evidence="1 2">
    <name type="scientific">Ascochyta lentis</name>
    <dbReference type="NCBI Taxonomy" id="205686"/>
    <lineage>
        <taxon>Eukaryota</taxon>
        <taxon>Fungi</taxon>
        <taxon>Dikarya</taxon>
        <taxon>Ascomycota</taxon>
        <taxon>Pezizomycotina</taxon>
        <taxon>Dothideomycetes</taxon>
        <taxon>Pleosporomycetidae</taxon>
        <taxon>Pleosporales</taxon>
        <taxon>Pleosporineae</taxon>
        <taxon>Didymellaceae</taxon>
        <taxon>Ascochyta</taxon>
    </lineage>
</organism>
<reference evidence="1" key="2">
    <citation type="submission" date="2020-09" db="EMBL/GenBank/DDBJ databases">
        <title>Reference genome assembly for Australian Ascochyta lentis isolate Al4.</title>
        <authorList>
            <person name="Lee R.C."/>
            <person name="Farfan-Caceres L.M."/>
            <person name="Debler J.W."/>
            <person name="Williams A.H."/>
            <person name="Henares B.M."/>
        </authorList>
    </citation>
    <scope>NUCLEOTIDE SEQUENCE</scope>
    <source>
        <strain evidence="1">Al4</strain>
    </source>
</reference>
<evidence type="ECO:0000313" key="2">
    <source>
        <dbReference type="Proteomes" id="UP000651452"/>
    </source>
</evidence>
<accession>A0A8H7ITJ3</accession>
<dbReference type="OrthoDB" id="3801236at2759"/>
<sequence>MAPSTTREIVDVSWPMTIPAHARFSVTSTFPLKVSYPHNVSFTLTLEAPMLLSSSSPVHVIPFGVLSPGFTRGWSRLPTELKLAILRHNITYPSAIWPANANTAMQASLFPHLRMTPEIAYLSRSLFFAENTFIILSGQDELSLIHGFPPVSVRPLMRRVKLILSLAPYEWETVNTIAQKSHGFERLTYVEVQCSVVRFVRSVSANHGPVENDSADFWATQLEHLLPREVRFEPNGVVIFHRLRFGRGGADHSFLQGVEQVEDLVRVKFKFGVPS</sequence>
<protein>
    <submittedName>
        <fullName evidence="1">Uncharacterized protein</fullName>
    </submittedName>
</protein>
<reference evidence="1" key="1">
    <citation type="submission" date="2018-12" db="EMBL/GenBank/DDBJ databases">
        <authorList>
            <person name="Syme R.A."/>
            <person name="Farfan-Caceres L."/>
            <person name="Lichtenzveig J."/>
        </authorList>
    </citation>
    <scope>NUCLEOTIDE SEQUENCE</scope>
    <source>
        <strain evidence="1">Al4</strain>
    </source>
</reference>